<dbReference type="EMBL" id="FR854090">
    <property type="protein sequence ID" value="CCA87741.1"/>
    <property type="molecule type" value="Genomic_DNA"/>
</dbReference>
<proteinExistence type="predicted"/>
<organism evidence="1">
    <name type="scientific">Ralstonia syzygii R24</name>
    <dbReference type="NCBI Taxonomy" id="907261"/>
    <lineage>
        <taxon>Bacteria</taxon>
        <taxon>Pseudomonadati</taxon>
        <taxon>Pseudomonadota</taxon>
        <taxon>Betaproteobacteria</taxon>
        <taxon>Burkholderiales</taxon>
        <taxon>Burkholderiaceae</taxon>
        <taxon>Ralstonia</taxon>
        <taxon>Ralstonia solanacearum species complex</taxon>
    </lineage>
</organism>
<reference evidence="1" key="2">
    <citation type="submission" date="2011-04" db="EMBL/GenBank/DDBJ databases">
        <authorList>
            <person name="Genoscope - CEA"/>
        </authorList>
    </citation>
    <scope>NUCLEOTIDE SEQUENCE</scope>
    <source>
        <strain evidence="1">R24</strain>
    </source>
</reference>
<protein>
    <submittedName>
        <fullName evidence="1">Uncharacterized protein</fullName>
    </submittedName>
</protein>
<evidence type="ECO:0000313" key="1">
    <source>
        <dbReference type="EMBL" id="CCA87741.1"/>
    </source>
</evidence>
<sequence length="57" mass="6294">MTMKMTMSQRNERLAVVRRRLVGAEESLVAYVGARCITAGHRAIACLLESLVIACSR</sequence>
<name>G3A902_9RALS</name>
<accession>G3A902</accession>
<gene>
    <name evidence="1" type="ORF">RALSY_mp10261</name>
</gene>
<dbReference type="AlphaFoldDB" id="G3A902"/>
<reference evidence="1" key="1">
    <citation type="journal article" date="2011" name="PLoS ONE">
        <title>Ralstonia syzygii, the Blood Disease Bacterium and some Asian R. solanacearum strains form a single genomic species despite divergent lifestyles.</title>
        <authorList>
            <person name="Remenant B."/>
            <person name="de Cambiaire J.C."/>
            <person name="Cellier G."/>
            <person name="Jacobs J.M."/>
            <person name="Mangenot S."/>
            <person name="Barbe V."/>
            <person name="Lajus A."/>
            <person name="Vallenet D."/>
            <person name="Medigue C."/>
            <person name="Fegan M."/>
            <person name="Allen C."/>
            <person name="Prior P."/>
        </authorList>
    </citation>
    <scope>NUCLEOTIDE SEQUENCE</scope>
    <source>
        <strain evidence="1">R24</strain>
    </source>
</reference>